<comment type="caution">
    <text evidence="2">The sequence shown here is derived from an EMBL/GenBank/DDBJ whole genome shotgun (WGS) entry which is preliminary data.</text>
</comment>
<dbReference type="PANTHER" id="PTHR30344">
    <property type="entry name" value="6-PHOSPHOGLUCONOLACTONASE-RELATED"/>
    <property type="match status" value="1"/>
</dbReference>
<dbReference type="Proteomes" id="UP000812966">
    <property type="component" value="Unassembled WGS sequence"/>
</dbReference>
<dbReference type="PANTHER" id="PTHR30344:SF1">
    <property type="entry name" value="6-PHOSPHOGLUCONOLACTONASE"/>
    <property type="match status" value="1"/>
</dbReference>
<protein>
    <recommendedName>
        <fullName evidence="4">Isomerase YbhE</fullName>
    </recommendedName>
</protein>
<reference evidence="2" key="1">
    <citation type="submission" date="2020-04" db="EMBL/GenBank/DDBJ databases">
        <title>Analysis of mating type loci in Filobasidium floriforme.</title>
        <authorList>
            <person name="Nowrousian M."/>
        </authorList>
    </citation>
    <scope>NUCLEOTIDE SEQUENCE</scope>
    <source>
        <strain evidence="2">CBS 6242</strain>
    </source>
</reference>
<comment type="similarity">
    <text evidence="1">Belongs to the cycloisomerase 2 family.</text>
</comment>
<dbReference type="EMBL" id="JABELV010000034">
    <property type="protein sequence ID" value="KAG7562330.1"/>
    <property type="molecule type" value="Genomic_DNA"/>
</dbReference>
<evidence type="ECO:0008006" key="4">
    <source>
        <dbReference type="Google" id="ProtNLM"/>
    </source>
</evidence>
<dbReference type="InterPro" id="IPR011048">
    <property type="entry name" value="Haem_d1_sf"/>
</dbReference>
<evidence type="ECO:0000313" key="3">
    <source>
        <dbReference type="Proteomes" id="UP000812966"/>
    </source>
</evidence>
<name>A0A8K0JPZ5_9TREE</name>
<dbReference type="GO" id="GO:0017057">
    <property type="term" value="F:6-phosphogluconolactonase activity"/>
    <property type="evidence" value="ECO:0007669"/>
    <property type="project" value="TreeGrafter"/>
</dbReference>
<dbReference type="InterPro" id="IPR015943">
    <property type="entry name" value="WD40/YVTN_repeat-like_dom_sf"/>
</dbReference>
<proteinExistence type="inferred from homology"/>
<dbReference type="Pfam" id="PF10282">
    <property type="entry name" value="Lactonase"/>
    <property type="match status" value="1"/>
</dbReference>
<dbReference type="InterPro" id="IPR050282">
    <property type="entry name" value="Cycloisomerase_2"/>
</dbReference>
<dbReference type="InterPro" id="IPR019405">
    <property type="entry name" value="Lactonase_7-beta_prop"/>
</dbReference>
<dbReference type="AlphaFoldDB" id="A0A8K0JPZ5"/>
<dbReference type="Gene3D" id="2.130.10.10">
    <property type="entry name" value="YVTN repeat-like/Quinoprotein amine dehydrogenase"/>
    <property type="match status" value="1"/>
</dbReference>
<accession>A0A8K0JPZ5</accession>
<dbReference type="SUPFAM" id="SSF51004">
    <property type="entry name" value="C-terminal (heme d1) domain of cytochrome cd1-nitrite reductase"/>
    <property type="match status" value="1"/>
</dbReference>
<evidence type="ECO:0000313" key="2">
    <source>
        <dbReference type="EMBL" id="KAG7562330.1"/>
    </source>
</evidence>
<dbReference type="OrthoDB" id="9972196at2759"/>
<gene>
    <name evidence="2" type="ORF">FFLO_02222</name>
</gene>
<sequence>MAASDTDARILVSTHGTHIHLLSLPPAPSTDLRLVSSLKLDQQPSYSLPHPHIPNLIYVSAWIPDMIFLVQLRGDELVKVGETKAGGGGPTYFVMTPDRKSLLVANYRSGHLTRISIDPVTGHFDHPAPPAKDVLQLPSNPTGSPRARRFEVRQDSAHAHQIIPIPGDDDKEEYLVCDLGSDKIYVVTYTEGDGWKIVSCYETVAGYGPRHAVIRSASRTEEGPLVFIVNELASIVTTHQILRGDGPTRLSPPIFPDQSTLPSKKLDLKSYTPEGPMETIACAILLTPSEDQLIVTNRNLPTEISPELDPWVSFDLDPVTGQVLASEKTEAARWTFGAGRHLRGIGLEGHRDREKGGKRLLIASREGDGFTLYEQKEQGAAGWEELARGLLKEEKTIEFPLAVDWL</sequence>
<evidence type="ECO:0000256" key="1">
    <source>
        <dbReference type="ARBA" id="ARBA00005564"/>
    </source>
</evidence>
<keyword evidence="3" id="KW-1185">Reference proteome</keyword>
<organism evidence="2 3">
    <name type="scientific">Filobasidium floriforme</name>
    <dbReference type="NCBI Taxonomy" id="5210"/>
    <lineage>
        <taxon>Eukaryota</taxon>
        <taxon>Fungi</taxon>
        <taxon>Dikarya</taxon>
        <taxon>Basidiomycota</taxon>
        <taxon>Agaricomycotina</taxon>
        <taxon>Tremellomycetes</taxon>
        <taxon>Filobasidiales</taxon>
        <taxon>Filobasidiaceae</taxon>
        <taxon>Filobasidium</taxon>
    </lineage>
</organism>